<proteinExistence type="predicted"/>
<keyword evidence="1" id="KW-0175">Coiled coil</keyword>
<organism evidence="3 4">
    <name type="scientific">Stylonychia lemnae</name>
    <name type="common">Ciliate</name>
    <dbReference type="NCBI Taxonomy" id="5949"/>
    <lineage>
        <taxon>Eukaryota</taxon>
        <taxon>Sar</taxon>
        <taxon>Alveolata</taxon>
        <taxon>Ciliophora</taxon>
        <taxon>Intramacronucleata</taxon>
        <taxon>Spirotrichea</taxon>
        <taxon>Stichotrichia</taxon>
        <taxon>Sporadotrichida</taxon>
        <taxon>Oxytrichidae</taxon>
        <taxon>Stylonychinae</taxon>
        <taxon>Stylonychia</taxon>
    </lineage>
</organism>
<dbReference type="GO" id="GO:0034517">
    <property type="term" value="P:ribophagy"/>
    <property type="evidence" value="ECO:0007669"/>
    <property type="project" value="TreeGrafter"/>
</dbReference>
<sequence>MEITLRFGELGNQIKLQEKLKPEDKFSKLVELISTETGIPKSQLIIIDEKGVDISTMSPDQNFVIDKKMASLVIKSINNGLIEQDILERYNFKPIYAAFSFIQELDLTSIQNFEQQYFNDYSLLRQAYKKFKHSISQGFKFLKDIEYQSQSFDLVKKNICKTFDHMYNQKNIIRTQFGERYEQNKEILKLYEEGLSDLKKYELHPALRKDGKKMLIDVYFEEAQMNKWRDNCIRSNQSVRQKFEKLDKDFQQARQKIAEKRQDSTQLLDDSRQKELMGKIQAIVQETEPLIMSIISTVLDDLKEFHRYLNELCKSDPQSEKVKQAQLYLQNVDNFKKKIREHENLAQQMEEHCKILDKLVDQVNTLRMKNAQQIALNNQKDSQLRKTLKQIGVSHDVLRIMFDSIARLEKDFSYLKQPSQLPRVYEKALIEIQRRRKFRKTVDSEAERLQKFIQREKEFRNAFLNETGRQLPSDFLPQLKEPAPSLRLEGGTKDYDLPEIEDGEVDGFDDNPLIQDSPAIRNDKQSDPEIQKKYISLLQEMNLLKEEHKSNIKDLHVKIEQYESSIQMKAQITKDTLNQINLKEQDIMKLREENEKLVKTLKDQSLQYSSSLKQTEEQLARKSKEFEALLKSKNCKGCFICTEDCKEKSDQVLIKDLNDKLIDKSKYTSQLEEQIRKTTILMNQVCQHNFNFLRQKTQDFYKNQAKSKQSYENRIMEIEEQLTLEQKRCQDLIKSRVTVLEEKYLKSQSKEMEITKKFKDLTIQYQTLENEQKSYLQKIKSYQQQISKLQGDNTKLSNDKRQSEDENRKLQQAIQSKGNEDASRNKEIQKLLDERNKLEDQFKKETSSLSQQLKQQREQYEDQLMEKLSHIKRITMQKDQLQEEKQKLEEKFKKDSQTLTKQLNELRESSEKEIREKNEKILNLNNMMNEHLDKQQEFIEGSKVNTDQYDKLKKDLSMKSKDLTEVTSVLAKRDKEIQQQKQEMEKLRQEIKRLNDQLNQSQQSQQQQIALSNETANSQNEIEKMKDHIKNLETHYQKQTMRTKDSESTLQRIKEFTCMSFNIMNNESWENNLTKLIYANSQESINFMTAMEGVRVLFMPHSPGVYIALVLKNFQDIIQDQVLKEKDMNSLMEQSSIKNSQHVPQVKRLNIKNNLFLDIESMSKNLQTILNNYQMIVIAKIKGVSQHKTTESYNPYGLEGQETFFQCQIEKLEHIVGFESDDYSFTDYVCK</sequence>
<dbReference type="GO" id="GO:0034045">
    <property type="term" value="C:phagophore assembly site membrane"/>
    <property type="evidence" value="ECO:0007669"/>
    <property type="project" value="TreeGrafter"/>
</dbReference>
<evidence type="ECO:0000313" key="4">
    <source>
        <dbReference type="Proteomes" id="UP000039865"/>
    </source>
</evidence>
<dbReference type="Proteomes" id="UP000039865">
    <property type="component" value="Unassembled WGS sequence"/>
</dbReference>
<feature type="coiled-coil region" evidence="1">
    <location>
        <begin position="325"/>
        <end position="362"/>
    </location>
</feature>
<evidence type="ECO:0000256" key="1">
    <source>
        <dbReference type="SAM" id="Coils"/>
    </source>
</evidence>
<dbReference type="GO" id="GO:0019901">
    <property type="term" value="F:protein kinase binding"/>
    <property type="evidence" value="ECO:0007669"/>
    <property type="project" value="TreeGrafter"/>
</dbReference>
<accession>A0A078AVP0</accession>
<feature type="coiled-coil region" evidence="1">
    <location>
        <begin position="701"/>
        <end position="934"/>
    </location>
</feature>
<dbReference type="GO" id="GO:0034727">
    <property type="term" value="P:piecemeal microautophagy of the nucleus"/>
    <property type="evidence" value="ECO:0007669"/>
    <property type="project" value="TreeGrafter"/>
</dbReference>
<feature type="coiled-coil region" evidence="1">
    <location>
        <begin position="538"/>
        <end position="632"/>
    </location>
</feature>
<dbReference type="GO" id="GO:0061709">
    <property type="term" value="P:reticulophagy"/>
    <property type="evidence" value="ECO:0007669"/>
    <property type="project" value="TreeGrafter"/>
</dbReference>
<dbReference type="PANTHER" id="PTHR13222:SF1">
    <property type="entry name" value="RB1-INDUCIBLE COILED-COIL PROTEIN 1"/>
    <property type="match status" value="1"/>
</dbReference>
<feature type="region of interest" description="Disordered" evidence="2">
    <location>
        <begin position="501"/>
        <end position="526"/>
    </location>
</feature>
<dbReference type="GO" id="GO:0060090">
    <property type="term" value="F:molecular adaptor activity"/>
    <property type="evidence" value="ECO:0007669"/>
    <property type="project" value="TreeGrafter"/>
</dbReference>
<name>A0A078AVP0_STYLE</name>
<feature type="region of interest" description="Disordered" evidence="2">
    <location>
        <begin position="997"/>
        <end position="1017"/>
    </location>
</feature>
<dbReference type="InterPro" id="IPR040040">
    <property type="entry name" value="ATG11"/>
</dbReference>
<dbReference type="OrthoDB" id="304292at2759"/>
<protein>
    <submittedName>
        <fullName evidence="3">Uncharacterized protein</fullName>
    </submittedName>
</protein>
<keyword evidence="4" id="KW-1185">Reference proteome</keyword>
<dbReference type="OMA" id="NIINHEK"/>
<reference evidence="3 4" key="1">
    <citation type="submission" date="2014-06" db="EMBL/GenBank/DDBJ databases">
        <authorList>
            <person name="Swart Estienne"/>
        </authorList>
    </citation>
    <scope>NUCLEOTIDE SEQUENCE [LARGE SCALE GENOMIC DNA]</scope>
    <source>
        <strain evidence="3 4">130c</strain>
    </source>
</reference>
<feature type="coiled-coil region" evidence="1">
    <location>
        <begin position="236"/>
        <end position="263"/>
    </location>
</feature>
<evidence type="ECO:0000256" key="2">
    <source>
        <dbReference type="SAM" id="MobiDB-lite"/>
    </source>
</evidence>
<dbReference type="EMBL" id="CCKQ01014387">
    <property type="protein sequence ID" value="CDW86141.1"/>
    <property type="molecule type" value="Genomic_DNA"/>
</dbReference>
<dbReference type="GO" id="GO:0000045">
    <property type="term" value="P:autophagosome assembly"/>
    <property type="evidence" value="ECO:0007669"/>
    <property type="project" value="InterPro"/>
</dbReference>
<dbReference type="GO" id="GO:0000422">
    <property type="term" value="P:autophagy of mitochondrion"/>
    <property type="evidence" value="ECO:0007669"/>
    <property type="project" value="TreeGrafter"/>
</dbReference>
<dbReference type="InParanoid" id="A0A078AVP0"/>
<dbReference type="GO" id="GO:1990316">
    <property type="term" value="C:Atg1/ULK1 kinase complex"/>
    <property type="evidence" value="ECO:0007669"/>
    <property type="project" value="TreeGrafter"/>
</dbReference>
<evidence type="ECO:0000313" key="3">
    <source>
        <dbReference type="EMBL" id="CDW86141.1"/>
    </source>
</evidence>
<dbReference type="AlphaFoldDB" id="A0A078AVP0"/>
<gene>
    <name evidence="3" type="primary">Contig13327.g14224</name>
    <name evidence="3" type="ORF">STYLEM_15232</name>
</gene>
<dbReference type="PANTHER" id="PTHR13222">
    <property type="entry name" value="RB1-INDUCIBLE COILED-COIL"/>
    <property type="match status" value="1"/>
</dbReference>